<dbReference type="AlphaFoldDB" id="A0A109JR06"/>
<reference evidence="2 3" key="1">
    <citation type="submission" date="2015-11" db="EMBL/GenBank/DDBJ databases">
        <title>Draft Genome Sequence of the Strain BR 10423 (Rhizobium sp.) isolated from nodules of Mimosa pudica.</title>
        <authorList>
            <person name="Barauna A.C."/>
            <person name="Zilli J.E."/>
            <person name="Simoes-Araujo J.L."/>
            <person name="Reis V.M."/>
            <person name="James E.K."/>
            <person name="Reis F.B.Jr."/>
            <person name="Rouws L.F."/>
            <person name="Passos S.R."/>
            <person name="Gois S.R."/>
        </authorList>
    </citation>
    <scope>NUCLEOTIDE SEQUENCE [LARGE SCALE GENOMIC DNA]</scope>
    <source>
        <strain evidence="2 3">BR10423</strain>
    </source>
</reference>
<protein>
    <submittedName>
        <fullName evidence="2">Uncharacterized protein</fullName>
    </submittedName>
</protein>
<name>A0A109JR06_9HYPH</name>
<sequence>MTKIPGPPSFDGLKRRIATHRAEGTPRKNDRFVRQTYCLNLLDARAKAREWFDEYPKAAYWTEVESWRQLEGDQIEFTMRRLPSAD</sequence>
<keyword evidence="3" id="KW-1185">Reference proteome</keyword>
<dbReference type="OrthoDB" id="9813419at2"/>
<feature type="region of interest" description="Disordered" evidence="1">
    <location>
        <begin position="1"/>
        <end position="27"/>
    </location>
</feature>
<dbReference type="Proteomes" id="UP000068164">
    <property type="component" value="Unassembled WGS sequence"/>
</dbReference>
<evidence type="ECO:0000256" key="1">
    <source>
        <dbReference type="SAM" id="MobiDB-lite"/>
    </source>
</evidence>
<evidence type="ECO:0000313" key="3">
    <source>
        <dbReference type="Proteomes" id="UP000068164"/>
    </source>
</evidence>
<comment type="caution">
    <text evidence="2">The sequence shown here is derived from an EMBL/GenBank/DDBJ whole genome shotgun (WGS) entry which is preliminary data.</text>
</comment>
<dbReference type="RefSeq" id="WP_007789934.1">
    <property type="nucleotide sequence ID" value="NZ_JBBNAS010000367.1"/>
</dbReference>
<dbReference type="EMBL" id="LNCD01000065">
    <property type="protein sequence ID" value="KWV53340.1"/>
    <property type="molecule type" value="Genomic_DNA"/>
</dbReference>
<organism evidence="2 3">
    <name type="scientific">Rhizobium altiplani</name>
    <dbReference type="NCBI Taxonomy" id="1864509"/>
    <lineage>
        <taxon>Bacteria</taxon>
        <taxon>Pseudomonadati</taxon>
        <taxon>Pseudomonadota</taxon>
        <taxon>Alphaproteobacteria</taxon>
        <taxon>Hyphomicrobiales</taxon>
        <taxon>Rhizobiaceae</taxon>
        <taxon>Rhizobium/Agrobacterium group</taxon>
        <taxon>Rhizobium</taxon>
    </lineage>
</organism>
<accession>A0A109JR06</accession>
<evidence type="ECO:0000313" key="2">
    <source>
        <dbReference type="EMBL" id="KWV53340.1"/>
    </source>
</evidence>
<proteinExistence type="predicted"/>
<gene>
    <name evidence="2" type="ORF">AS026_00700</name>
</gene>